<gene>
    <name evidence="2" type="ORF">CHRIB12_LOCUS8817</name>
</gene>
<sequence length="283" mass="33095">MHYRTGPCKVALKKLKGEMKITEAFLSEVQAQFDFCHLYGITQDPKTEEYMFIMRFAPQGDLRRYLLRNFDNLSLPNKLGIAQTICAELEKIHSKGWVHVCGVIAFADRSHDVHLIVDICDGLRPQTCHFAPPVYNDLLERCWNRDPSKRPCIKDVLNSIEFWCYHRRQTDVVISNNINGCYLFRRNYDVINNIRVYDKNDRFSKKGFHRYGFFDGTITNQLANSQNAGYIYTLMNWKPNKPIHSEAVYSSRTFSYKSLQDEIDILLSRRKSNQKSNQSSIVK</sequence>
<dbReference type="GO" id="GO:0007165">
    <property type="term" value="P:signal transduction"/>
    <property type="evidence" value="ECO:0007669"/>
    <property type="project" value="TreeGrafter"/>
</dbReference>
<dbReference type="VEuPathDB" id="FungiDB:RhiirFUN_007267"/>
<reference evidence="2" key="1">
    <citation type="submission" date="2020-05" db="EMBL/GenBank/DDBJ databases">
        <authorList>
            <person name="Rincon C."/>
            <person name="Sanders R I."/>
            <person name="Robbins C."/>
            <person name="Chaturvedi A."/>
        </authorList>
    </citation>
    <scope>NUCLEOTIDE SEQUENCE</scope>
    <source>
        <strain evidence="2">CHB12</strain>
    </source>
</reference>
<accession>A0A915Z439</accession>
<dbReference type="Pfam" id="PF07714">
    <property type="entry name" value="PK_Tyr_Ser-Thr"/>
    <property type="match status" value="1"/>
</dbReference>
<dbReference type="EMBL" id="CAGKOT010000016">
    <property type="protein sequence ID" value="CAB5361701.1"/>
    <property type="molecule type" value="Genomic_DNA"/>
</dbReference>
<dbReference type="AlphaFoldDB" id="A0A915Z439"/>
<dbReference type="InterPro" id="IPR001245">
    <property type="entry name" value="Ser-Thr/Tyr_kinase_cat_dom"/>
</dbReference>
<dbReference type="InterPro" id="IPR050167">
    <property type="entry name" value="Ser_Thr_protein_kinase"/>
</dbReference>
<protein>
    <recommendedName>
        <fullName evidence="1">Serine-threonine/tyrosine-protein kinase catalytic domain-containing protein</fullName>
    </recommendedName>
</protein>
<dbReference type="PANTHER" id="PTHR23257:SF706">
    <property type="entry name" value="PROTO-ONCOGENE SERINE_THREONINE-PROTEIN KINASE MOS"/>
    <property type="match status" value="1"/>
</dbReference>
<organism evidence="2 3">
    <name type="scientific">Rhizophagus irregularis</name>
    <dbReference type="NCBI Taxonomy" id="588596"/>
    <lineage>
        <taxon>Eukaryota</taxon>
        <taxon>Fungi</taxon>
        <taxon>Fungi incertae sedis</taxon>
        <taxon>Mucoromycota</taxon>
        <taxon>Glomeromycotina</taxon>
        <taxon>Glomeromycetes</taxon>
        <taxon>Glomerales</taxon>
        <taxon>Glomeraceae</taxon>
        <taxon>Rhizophagus</taxon>
    </lineage>
</organism>
<name>A0A915Z439_9GLOM</name>
<dbReference type="GO" id="GO:0005737">
    <property type="term" value="C:cytoplasm"/>
    <property type="evidence" value="ECO:0007669"/>
    <property type="project" value="TreeGrafter"/>
</dbReference>
<proteinExistence type="predicted"/>
<evidence type="ECO:0000259" key="1">
    <source>
        <dbReference type="Pfam" id="PF07714"/>
    </source>
</evidence>
<evidence type="ECO:0000313" key="2">
    <source>
        <dbReference type="EMBL" id="CAB5361701.1"/>
    </source>
</evidence>
<dbReference type="Proteomes" id="UP000684084">
    <property type="component" value="Unassembled WGS sequence"/>
</dbReference>
<feature type="domain" description="Serine-threonine/tyrosine-protein kinase catalytic" evidence="1">
    <location>
        <begin position="7"/>
        <end position="99"/>
    </location>
</feature>
<comment type="caution">
    <text evidence="2">The sequence shown here is derived from an EMBL/GenBank/DDBJ whole genome shotgun (WGS) entry which is preliminary data.</text>
</comment>
<dbReference type="OrthoDB" id="2397904at2759"/>
<dbReference type="GO" id="GO:0004672">
    <property type="term" value="F:protein kinase activity"/>
    <property type="evidence" value="ECO:0007669"/>
    <property type="project" value="InterPro"/>
</dbReference>
<evidence type="ECO:0000313" key="3">
    <source>
        <dbReference type="Proteomes" id="UP000684084"/>
    </source>
</evidence>
<dbReference type="PANTHER" id="PTHR23257">
    <property type="entry name" value="SERINE-THREONINE PROTEIN KINASE"/>
    <property type="match status" value="1"/>
</dbReference>
<dbReference type="VEuPathDB" id="FungiDB:RhiirFUN_017560"/>